<evidence type="ECO:0000313" key="1">
    <source>
        <dbReference type="EMBL" id="KNC78095.1"/>
    </source>
</evidence>
<organism evidence="1 2">
    <name type="scientific">Sphaeroforma arctica JP610</name>
    <dbReference type="NCBI Taxonomy" id="667725"/>
    <lineage>
        <taxon>Eukaryota</taxon>
        <taxon>Ichthyosporea</taxon>
        <taxon>Ichthyophonida</taxon>
        <taxon>Sphaeroforma</taxon>
    </lineage>
</organism>
<evidence type="ECO:0000313" key="2">
    <source>
        <dbReference type="Proteomes" id="UP000054560"/>
    </source>
</evidence>
<keyword evidence="2" id="KW-1185">Reference proteome</keyword>
<dbReference type="RefSeq" id="XP_014151997.1">
    <property type="nucleotide sequence ID" value="XM_014296522.1"/>
</dbReference>
<protein>
    <submittedName>
        <fullName evidence="1">Uncharacterized protein</fullName>
    </submittedName>
</protein>
<reference evidence="1 2" key="1">
    <citation type="submission" date="2011-02" db="EMBL/GenBank/DDBJ databases">
        <title>The Genome Sequence of Sphaeroforma arctica JP610.</title>
        <authorList>
            <consortium name="The Broad Institute Genome Sequencing Platform"/>
            <person name="Russ C."/>
            <person name="Cuomo C."/>
            <person name="Young S.K."/>
            <person name="Zeng Q."/>
            <person name="Gargeya S."/>
            <person name="Alvarado L."/>
            <person name="Berlin A."/>
            <person name="Chapman S.B."/>
            <person name="Chen Z."/>
            <person name="Freedman E."/>
            <person name="Gellesch M."/>
            <person name="Goldberg J."/>
            <person name="Griggs A."/>
            <person name="Gujja S."/>
            <person name="Heilman E."/>
            <person name="Heiman D."/>
            <person name="Howarth C."/>
            <person name="Mehta T."/>
            <person name="Neiman D."/>
            <person name="Pearson M."/>
            <person name="Roberts A."/>
            <person name="Saif S."/>
            <person name="Shea T."/>
            <person name="Shenoy N."/>
            <person name="Sisk P."/>
            <person name="Stolte C."/>
            <person name="Sykes S."/>
            <person name="White J."/>
            <person name="Yandava C."/>
            <person name="Burger G."/>
            <person name="Gray M.W."/>
            <person name="Holland P.W.H."/>
            <person name="King N."/>
            <person name="Lang F.B.F."/>
            <person name="Roger A.J."/>
            <person name="Ruiz-Trillo I."/>
            <person name="Haas B."/>
            <person name="Nusbaum C."/>
            <person name="Birren B."/>
        </authorList>
    </citation>
    <scope>NUCLEOTIDE SEQUENCE [LARGE SCALE GENOMIC DNA]</scope>
    <source>
        <strain evidence="1 2">JP610</strain>
    </source>
</reference>
<dbReference type="Proteomes" id="UP000054560">
    <property type="component" value="Unassembled WGS sequence"/>
</dbReference>
<accession>A0A0L0FMV9</accession>
<proteinExistence type="predicted"/>
<name>A0A0L0FMV9_9EUKA</name>
<gene>
    <name evidence="1" type="ORF">SARC_09463</name>
</gene>
<dbReference type="GeneID" id="25909967"/>
<sequence>MNRSQTAMEEFVCAGALNEPKIGICIYLRPQTDTRSSHLNATRACAHLSIRSSNIATDVALAREEDETDAKLLVFSLATGVEPLRFPDGSLLTAIDAEDAVVTGGINDVVEGLDRDVLCALGGAGPEVVGSIAGTTFVDCSRLVSSHSLSDSAVDIGSPIDSVLSADSISLICTEEAATAGSEDPSVNGALK</sequence>
<dbReference type="EMBL" id="KQ242559">
    <property type="protein sequence ID" value="KNC78095.1"/>
    <property type="molecule type" value="Genomic_DNA"/>
</dbReference>
<dbReference type="AlphaFoldDB" id="A0A0L0FMV9"/>